<accession>A0A9N9PDM8</accession>
<gene>
    <name evidence="2" type="ORF">CPELLU_LOCUS18237</name>
</gene>
<dbReference type="EMBL" id="CAJVQA010035197">
    <property type="protein sequence ID" value="CAG8806819.1"/>
    <property type="molecule type" value="Genomic_DNA"/>
</dbReference>
<reference evidence="2" key="1">
    <citation type="submission" date="2021-06" db="EMBL/GenBank/DDBJ databases">
        <authorList>
            <person name="Kallberg Y."/>
            <person name="Tangrot J."/>
            <person name="Rosling A."/>
        </authorList>
    </citation>
    <scope>NUCLEOTIDE SEQUENCE</scope>
    <source>
        <strain evidence="2">FL966</strain>
    </source>
</reference>
<feature type="non-terminal residue" evidence="2">
    <location>
        <position position="157"/>
    </location>
</feature>
<feature type="region of interest" description="Disordered" evidence="1">
    <location>
        <begin position="1"/>
        <end position="74"/>
    </location>
</feature>
<keyword evidence="3" id="KW-1185">Reference proteome</keyword>
<evidence type="ECO:0000256" key="1">
    <source>
        <dbReference type="SAM" id="MobiDB-lite"/>
    </source>
</evidence>
<dbReference type="Proteomes" id="UP000789759">
    <property type="component" value="Unassembled WGS sequence"/>
</dbReference>
<proteinExistence type="predicted"/>
<feature type="compositionally biased region" description="Basic and acidic residues" evidence="1">
    <location>
        <begin position="28"/>
        <end position="74"/>
    </location>
</feature>
<dbReference type="AlphaFoldDB" id="A0A9N9PDM8"/>
<feature type="non-terminal residue" evidence="2">
    <location>
        <position position="1"/>
    </location>
</feature>
<feature type="compositionally biased region" description="Basic and acidic residues" evidence="1">
    <location>
        <begin position="1"/>
        <end position="19"/>
    </location>
</feature>
<sequence>EKNDPKELDWYSRKTEKGNSDGWLTQDNPKEPAYAKEETPNIGIEVEKDNSNKQTSDRSCHEKESRAEKNMDYQRPADIELAVEESESDFYQELEDTEDKKKIINDGVYDNKNTIFDYDKTKIKKNGIEVEKDKCKALRHSPKCRLCIFDSDEEAPV</sequence>
<protein>
    <submittedName>
        <fullName evidence="2">10279_t:CDS:1</fullName>
    </submittedName>
</protein>
<name>A0A9N9PDM8_9GLOM</name>
<organism evidence="2 3">
    <name type="scientific">Cetraspora pellucida</name>
    <dbReference type="NCBI Taxonomy" id="1433469"/>
    <lineage>
        <taxon>Eukaryota</taxon>
        <taxon>Fungi</taxon>
        <taxon>Fungi incertae sedis</taxon>
        <taxon>Mucoromycota</taxon>
        <taxon>Glomeromycotina</taxon>
        <taxon>Glomeromycetes</taxon>
        <taxon>Diversisporales</taxon>
        <taxon>Gigasporaceae</taxon>
        <taxon>Cetraspora</taxon>
    </lineage>
</organism>
<evidence type="ECO:0000313" key="3">
    <source>
        <dbReference type="Proteomes" id="UP000789759"/>
    </source>
</evidence>
<comment type="caution">
    <text evidence="2">The sequence shown here is derived from an EMBL/GenBank/DDBJ whole genome shotgun (WGS) entry which is preliminary data.</text>
</comment>
<evidence type="ECO:0000313" key="2">
    <source>
        <dbReference type="EMBL" id="CAG8806819.1"/>
    </source>
</evidence>